<dbReference type="GO" id="GO:0046872">
    <property type="term" value="F:metal ion binding"/>
    <property type="evidence" value="ECO:0007669"/>
    <property type="project" value="UniProtKB-KW"/>
</dbReference>
<dbReference type="PROSITE" id="PS50979">
    <property type="entry name" value="BC"/>
    <property type="match status" value="1"/>
</dbReference>
<dbReference type="PROSITE" id="PS50968">
    <property type="entry name" value="BIOTINYL_LIPOYL"/>
    <property type="match status" value="1"/>
</dbReference>
<dbReference type="InterPro" id="IPR011761">
    <property type="entry name" value="ATP-grasp"/>
</dbReference>
<keyword evidence="9" id="KW-0443">Lipid metabolism</keyword>
<protein>
    <recommendedName>
        <fullName evidence="2">propionyl-CoA carboxylase</fullName>
        <ecNumber evidence="2">6.4.1.3</ecNumber>
    </recommendedName>
</protein>
<dbReference type="Pfam" id="PF02786">
    <property type="entry name" value="CPSase_L_D2"/>
    <property type="match status" value="1"/>
</dbReference>
<dbReference type="AlphaFoldDB" id="A0A7S2G2Z4"/>
<evidence type="ECO:0000256" key="13">
    <source>
        <dbReference type="PROSITE-ProRule" id="PRU00409"/>
    </source>
</evidence>
<feature type="domain" description="Lipoyl-binding" evidence="14">
    <location>
        <begin position="450"/>
        <end position="526"/>
    </location>
</feature>
<feature type="domain" description="ATP-grasp" evidence="15">
    <location>
        <begin position="5"/>
        <end position="128"/>
    </location>
</feature>
<dbReference type="Gene3D" id="2.40.50.100">
    <property type="match status" value="1"/>
</dbReference>
<dbReference type="CDD" id="cd06850">
    <property type="entry name" value="biotinyl_domain"/>
    <property type="match status" value="1"/>
</dbReference>
<dbReference type="GO" id="GO:0004658">
    <property type="term" value="F:propionyl-CoA carboxylase activity"/>
    <property type="evidence" value="ECO:0007669"/>
    <property type="project" value="UniProtKB-EC"/>
</dbReference>
<dbReference type="InterPro" id="IPR011764">
    <property type="entry name" value="Biotin_carboxylation_dom"/>
</dbReference>
<dbReference type="InterPro" id="IPR001882">
    <property type="entry name" value="Biotin_BS"/>
</dbReference>
<keyword evidence="8" id="KW-0442">Lipid degradation</keyword>
<dbReference type="Gene3D" id="3.30.470.20">
    <property type="entry name" value="ATP-grasp fold, B domain"/>
    <property type="match status" value="1"/>
</dbReference>
<keyword evidence="11" id="KW-0092">Biotin</keyword>
<dbReference type="GO" id="GO:0005524">
    <property type="term" value="F:ATP binding"/>
    <property type="evidence" value="ECO:0007669"/>
    <property type="project" value="UniProtKB-UniRule"/>
</dbReference>
<evidence type="ECO:0000256" key="2">
    <source>
        <dbReference type="ARBA" id="ARBA00013050"/>
    </source>
</evidence>
<dbReference type="PROSITE" id="PS50975">
    <property type="entry name" value="ATP_GRASP"/>
    <property type="match status" value="1"/>
</dbReference>
<evidence type="ECO:0000256" key="1">
    <source>
        <dbReference type="ARBA" id="ARBA00005060"/>
    </source>
</evidence>
<keyword evidence="3" id="KW-0436">Ligase</keyword>
<dbReference type="PANTHER" id="PTHR18866">
    <property type="entry name" value="CARBOXYLASE:PYRUVATE/ACETYL-COA/PROPIONYL-COA CARBOXYLASE"/>
    <property type="match status" value="1"/>
</dbReference>
<evidence type="ECO:0000256" key="12">
    <source>
        <dbReference type="ARBA" id="ARBA00049495"/>
    </source>
</evidence>
<dbReference type="PANTHER" id="PTHR18866:SF33">
    <property type="entry name" value="METHYLCROTONOYL-COA CARBOXYLASE SUBUNIT ALPHA, MITOCHONDRIAL-RELATED"/>
    <property type="match status" value="1"/>
</dbReference>
<evidence type="ECO:0000256" key="3">
    <source>
        <dbReference type="ARBA" id="ARBA00022598"/>
    </source>
</evidence>
<organism evidence="17">
    <name type="scientific">Florenciella parvula</name>
    <dbReference type="NCBI Taxonomy" id="236787"/>
    <lineage>
        <taxon>Eukaryota</taxon>
        <taxon>Sar</taxon>
        <taxon>Stramenopiles</taxon>
        <taxon>Ochrophyta</taxon>
        <taxon>Dictyochophyceae</taxon>
        <taxon>Florenciellales</taxon>
        <taxon>Florenciella</taxon>
    </lineage>
</organism>
<evidence type="ECO:0000256" key="11">
    <source>
        <dbReference type="ARBA" id="ARBA00023267"/>
    </source>
</evidence>
<dbReference type="UniPathway" id="UPA00945">
    <property type="reaction ID" value="UER00908"/>
</dbReference>
<comment type="pathway">
    <text evidence="1">Metabolic intermediate metabolism; propanoyl-CoA degradation; succinyl-CoA from propanoyl-CoA: step 1/3.</text>
</comment>
<dbReference type="PROSITE" id="PS00867">
    <property type="entry name" value="CPSASE_2"/>
    <property type="match status" value="1"/>
</dbReference>
<feature type="domain" description="Biotin carboxylation" evidence="16">
    <location>
        <begin position="1"/>
        <end position="271"/>
    </location>
</feature>
<gene>
    <name evidence="17" type="ORF">FPAR1323_LOCUS11640</name>
</gene>
<dbReference type="SUPFAM" id="SSF51230">
    <property type="entry name" value="Single hybrid motif"/>
    <property type="match status" value="1"/>
</dbReference>
<comment type="catalytic activity">
    <reaction evidence="12">
        <text>propanoyl-CoA + hydrogencarbonate + ATP = (S)-methylmalonyl-CoA + ADP + phosphate + H(+)</text>
        <dbReference type="Rhea" id="RHEA:23720"/>
        <dbReference type="ChEBI" id="CHEBI:15378"/>
        <dbReference type="ChEBI" id="CHEBI:17544"/>
        <dbReference type="ChEBI" id="CHEBI:30616"/>
        <dbReference type="ChEBI" id="CHEBI:43474"/>
        <dbReference type="ChEBI" id="CHEBI:57327"/>
        <dbReference type="ChEBI" id="CHEBI:57392"/>
        <dbReference type="ChEBI" id="CHEBI:456216"/>
        <dbReference type="EC" id="6.4.1.3"/>
    </reaction>
    <physiologicalReaction direction="left-to-right" evidence="12">
        <dbReference type="Rhea" id="RHEA:23721"/>
    </physiologicalReaction>
</comment>
<dbReference type="InterPro" id="IPR005482">
    <property type="entry name" value="Biotin_COase_C"/>
</dbReference>
<keyword evidence="10" id="KW-0464">Manganese</keyword>
<evidence type="ECO:0000259" key="15">
    <source>
        <dbReference type="PROSITE" id="PS50975"/>
    </source>
</evidence>
<dbReference type="Gene3D" id="3.30.700.30">
    <property type="match status" value="1"/>
</dbReference>
<dbReference type="SUPFAM" id="SSF56059">
    <property type="entry name" value="Glutathione synthetase ATP-binding domain-like"/>
    <property type="match status" value="1"/>
</dbReference>
<dbReference type="PROSITE" id="PS00188">
    <property type="entry name" value="BIOTIN"/>
    <property type="match status" value="1"/>
</dbReference>
<evidence type="ECO:0000259" key="14">
    <source>
        <dbReference type="PROSITE" id="PS50968"/>
    </source>
</evidence>
<evidence type="ECO:0000256" key="8">
    <source>
        <dbReference type="ARBA" id="ARBA00022963"/>
    </source>
</evidence>
<evidence type="ECO:0000256" key="7">
    <source>
        <dbReference type="ARBA" id="ARBA00022842"/>
    </source>
</evidence>
<evidence type="ECO:0000256" key="10">
    <source>
        <dbReference type="ARBA" id="ARBA00023211"/>
    </source>
</evidence>
<proteinExistence type="predicted"/>
<evidence type="ECO:0000259" key="16">
    <source>
        <dbReference type="PROSITE" id="PS50979"/>
    </source>
</evidence>
<evidence type="ECO:0000256" key="4">
    <source>
        <dbReference type="ARBA" id="ARBA00022723"/>
    </source>
</evidence>
<dbReference type="InterPro" id="IPR011054">
    <property type="entry name" value="Rudment_hybrid_motif"/>
</dbReference>
<evidence type="ECO:0000313" key="17">
    <source>
        <dbReference type="EMBL" id="CAD9427882.1"/>
    </source>
</evidence>
<keyword evidence="4" id="KW-0479">Metal-binding</keyword>
<evidence type="ECO:0000256" key="5">
    <source>
        <dbReference type="ARBA" id="ARBA00022741"/>
    </source>
</evidence>
<dbReference type="SMART" id="SM00878">
    <property type="entry name" value="Biotin_carb_C"/>
    <property type="match status" value="1"/>
</dbReference>
<name>A0A7S2G2Z4_9STRA</name>
<dbReference type="EMBL" id="HBGT01022137">
    <property type="protein sequence ID" value="CAD9427882.1"/>
    <property type="molecule type" value="Transcribed_RNA"/>
</dbReference>
<dbReference type="SUPFAM" id="SSF51246">
    <property type="entry name" value="Rudiment single hybrid motif"/>
    <property type="match status" value="1"/>
</dbReference>
<dbReference type="InterPro" id="IPR041265">
    <property type="entry name" value="PCC_BT"/>
</dbReference>
<dbReference type="InterPro" id="IPR011053">
    <property type="entry name" value="Single_hybrid_motif"/>
</dbReference>
<dbReference type="Pfam" id="PF00364">
    <property type="entry name" value="Biotin_lipoyl"/>
    <property type="match status" value="1"/>
</dbReference>
<keyword evidence="6 13" id="KW-0067">ATP-binding</keyword>
<reference evidence="17" key="1">
    <citation type="submission" date="2021-01" db="EMBL/GenBank/DDBJ databases">
        <authorList>
            <person name="Corre E."/>
            <person name="Pelletier E."/>
            <person name="Niang G."/>
            <person name="Scheremetjew M."/>
            <person name="Finn R."/>
            <person name="Kale V."/>
            <person name="Holt S."/>
            <person name="Cochrane G."/>
            <person name="Meng A."/>
            <person name="Brown T."/>
            <person name="Cohen L."/>
        </authorList>
    </citation>
    <scope>NUCLEOTIDE SEQUENCE</scope>
    <source>
        <strain evidence="17">RCC1693</strain>
    </source>
</reference>
<evidence type="ECO:0000256" key="6">
    <source>
        <dbReference type="ARBA" id="ARBA00022840"/>
    </source>
</evidence>
<dbReference type="Pfam" id="PF02785">
    <property type="entry name" value="Biotin_carb_C"/>
    <property type="match status" value="1"/>
</dbReference>
<evidence type="ECO:0000256" key="9">
    <source>
        <dbReference type="ARBA" id="ARBA00023098"/>
    </source>
</evidence>
<dbReference type="GO" id="GO:0005739">
    <property type="term" value="C:mitochondrion"/>
    <property type="evidence" value="ECO:0007669"/>
    <property type="project" value="TreeGrafter"/>
</dbReference>
<dbReference type="EC" id="6.4.1.3" evidence="2"/>
<dbReference type="InterPro" id="IPR000089">
    <property type="entry name" value="Biotin_lipoyl"/>
</dbReference>
<keyword evidence="7" id="KW-0460">Magnesium</keyword>
<dbReference type="GO" id="GO:0016042">
    <property type="term" value="P:lipid catabolic process"/>
    <property type="evidence" value="ECO:0007669"/>
    <property type="project" value="UniProtKB-KW"/>
</dbReference>
<dbReference type="Pfam" id="PF18140">
    <property type="entry name" value="PCC_BT"/>
    <property type="match status" value="1"/>
</dbReference>
<keyword evidence="5 13" id="KW-0547">Nucleotide-binding</keyword>
<sequence length="538" mass="58822">MSFGDDRLFIEKFIEEPHHIEIQLLADHDGKVVCFPERECSVQRRNQKVLEESPSALLTPEVRSEMCRQAAMLATAVNYRSAGTVEFLADKHGNFYFLEMNTRLQVEHPVTEYVSGVDLVEHMLKIAGKQPLPADLTTESIAKNIKGWALEARVYAEDPFRGFLPSTGSLLDYREPEGCTAFNLESNVRVDSGVREGTEISTYYDPMISKLVTHGATRDECIDRMSDALNRYVILGTAGFAHNASFLADLCRHPRFRRAETPTSFIEEEYPDGFQGVQLDEQETLHAVATAAMIQATRAEREVMQVGTSSDGYNSAPEASLFDAGAGGGDEWVVVQGLPGNDEAGEPNGTAYHTRIIDEDGGLVVEVRAMAADAGAVAARVRVGDYSWQLEQPLLEVEMDGVARVVQYHTPTGTGGGTRACGFNLGLCGAVLPMNVLTPKEHELYQHMLAPEVVDTANFVHSPMPGVLVSLSVEPGQHIENGQEICVMEAMKMQNVLRSPRAGIVAECHAVAGQKLDVDQLIVSLVSEEADLNEELAA</sequence>
<accession>A0A7S2G2Z4</accession>
<dbReference type="InterPro" id="IPR050856">
    <property type="entry name" value="Biotin_carboxylase_complex"/>
</dbReference>
<dbReference type="InterPro" id="IPR005479">
    <property type="entry name" value="CPAse_ATP-bd"/>
</dbReference>